<name>A0A9P0E0T7_NEZVI</name>
<organism evidence="2 3">
    <name type="scientific">Nezara viridula</name>
    <name type="common">Southern green stink bug</name>
    <name type="synonym">Cimex viridulus</name>
    <dbReference type="NCBI Taxonomy" id="85310"/>
    <lineage>
        <taxon>Eukaryota</taxon>
        <taxon>Metazoa</taxon>
        <taxon>Ecdysozoa</taxon>
        <taxon>Arthropoda</taxon>
        <taxon>Hexapoda</taxon>
        <taxon>Insecta</taxon>
        <taxon>Pterygota</taxon>
        <taxon>Neoptera</taxon>
        <taxon>Paraneoptera</taxon>
        <taxon>Hemiptera</taxon>
        <taxon>Heteroptera</taxon>
        <taxon>Panheteroptera</taxon>
        <taxon>Pentatomomorpha</taxon>
        <taxon>Pentatomoidea</taxon>
        <taxon>Pentatomidae</taxon>
        <taxon>Pentatominae</taxon>
        <taxon>Nezara</taxon>
    </lineage>
</organism>
<sequence>MNQSRGKPDSGNPTSGLSKVLTTSELQRQATTQGTLLQGVSSARWLNSQHSSQFSTTPLPRLTGSLPLAIVTSPSPVTLTASPQGTSTPITIAASTVSPVTVGTRSLLREPLQFLTLIYLYIMLFILTRCRI</sequence>
<gene>
    <name evidence="2" type="ORF">NEZAVI_LOCUS376</name>
</gene>
<proteinExistence type="predicted"/>
<evidence type="ECO:0000313" key="3">
    <source>
        <dbReference type="Proteomes" id="UP001152798"/>
    </source>
</evidence>
<dbReference type="Proteomes" id="UP001152798">
    <property type="component" value="Chromosome 1"/>
</dbReference>
<keyword evidence="1" id="KW-1133">Transmembrane helix</keyword>
<keyword evidence="1" id="KW-0472">Membrane</keyword>
<feature type="transmembrane region" description="Helical" evidence="1">
    <location>
        <begin position="112"/>
        <end position="130"/>
    </location>
</feature>
<dbReference type="EMBL" id="OV725077">
    <property type="protein sequence ID" value="CAH1388850.1"/>
    <property type="molecule type" value="Genomic_DNA"/>
</dbReference>
<keyword evidence="3" id="KW-1185">Reference proteome</keyword>
<reference evidence="2" key="1">
    <citation type="submission" date="2022-01" db="EMBL/GenBank/DDBJ databases">
        <authorList>
            <person name="King R."/>
        </authorList>
    </citation>
    <scope>NUCLEOTIDE SEQUENCE</scope>
</reference>
<evidence type="ECO:0000256" key="1">
    <source>
        <dbReference type="SAM" id="Phobius"/>
    </source>
</evidence>
<evidence type="ECO:0000313" key="2">
    <source>
        <dbReference type="EMBL" id="CAH1388850.1"/>
    </source>
</evidence>
<protein>
    <submittedName>
        <fullName evidence="2">Uncharacterized protein</fullName>
    </submittedName>
</protein>
<accession>A0A9P0E0T7</accession>
<keyword evidence="1" id="KW-0812">Transmembrane</keyword>
<dbReference type="AlphaFoldDB" id="A0A9P0E0T7"/>